<name>A0AAW0G700_9APHY</name>
<comment type="caution">
    <text evidence="2">The sequence shown here is derived from an EMBL/GenBank/DDBJ whole genome shotgun (WGS) entry which is preliminary data.</text>
</comment>
<keyword evidence="3" id="KW-1185">Reference proteome</keyword>
<keyword evidence="1" id="KW-1133">Transmembrane helix</keyword>
<evidence type="ECO:0000313" key="3">
    <source>
        <dbReference type="Proteomes" id="UP001385951"/>
    </source>
</evidence>
<sequence length="128" mass="14325">MDLFISMFSVISAVAHTHLLILTSGSTYLLNFLLLTITLTITAERITPCPISQLSNRCCTWLYQAGDTPSKSVDSNLPEEVINTLLYSKFIRPSYHSNPIPCCYSAFLFYPLMPTMFNCCGHFDIGIS</sequence>
<evidence type="ECO:0000256" key="1">
    <source>
        <dbReference type="SAM" id="Phobius"/>
    </source>
</evidence>
<keyword evidence="1" id="KW-0472">Membrane</keyword>
<protein>
    <submittedName>
        <fullName evidence="2">Uncharacterized protein</fullName>
    </submittedName>
</protein>
<dbReference type="AlphaFoldDB" id="A0AAW0G700"/>
<keyword evidence="1" id="KW-0812">Transmembrane</keyword>
<organism evidence="2 3">
    <name type="scientific">Cerrena zonata</name>
    <dbReference type="NCBI Taxonomy" id="2478898"/>
    <lineage>
        <taxon>Eukaryota</taxon>
        <taxon>Fungi</taxon>
        <taxon>Dikarya</taxon>
        <taxon>Basidiomycota</taxon>
        <taxon>Agaricomycotina</taxon>
        <taxon>Agaricomycetes</taxon>
        <taxon>Polyporales</taxon>
        <taxon>Cerrenaceae</taxon>
        <taxon>Cerrena</taxon>
    </lineage>
</organism>
<gene>
    <name evidence="2" type="ORF">QCA50_011119</name>
</gene>
<feature type="transmembrane region" description="Helical" evidence="1">
    <location>
        <begin position="25"/>
        <end position="43"/>
    </location>
</feature>
<reference evidence="2 3" key="1">
    <citation type="submission" date="2022-09" db="EMBL/GenBank/DDBJ databases">
        <authorList>
            <person name="Palmer J.M."/>
        </authorList>
    </citation>
    <scope>NUCLEOTIDE SEQUENCE [LARGE SCALE GENOMIC DNA]</scope>
    <source>
        <strain evidence="2 3">DSM 7382</strain>
    </source>
</reference>
<dbReference type="EMBL" id="JASBNA010000019">
    <property type="protein sequence ID" value="KAK7685773.1"/>
    <property type="molecule type" value="Genomic_DNA"/>
</dbReference>
<evidence type="ECO:0000313" key="2">
    <source>
        <dbReference type="EMBL" id="KAK7685773.1"/>
    </source>
</evidence>
<accession>A0AAW0G700</accession>
<dbReference type="Proteomes" id="UP001385951">
    <property type="component" value="Unassembled WGS sequence"/>
</dbReference>
<proteinExistence type="predicted"/>